<comment type="catalytic activity">
    <reaction evidence="5">
        <text>L-methionyl-tRNA(fMet) + (6R)-10-formyltetrahydrofolate = N-formyl-L-methionyl-tRNA(fMet) + (6S)-5,6,7,8-tetrahydrofolate + H(+)</text>
        <dbReference type="Rhea" id="RHEA:24380"/>
        <dbReference type="Rhea" id="RHEA-COMP:9952"/>
        <dbReference type="Rhea" id="RHEA-COMP:9953"/>
        <dbReference type="ChEBI" id="CHEBI:15378"/>
        <dbReference type="ChEBI" id="CHEBI:57453"/>
        <dbReference type="ChEBI" id="CHEBI:78530"/>
        <dbReference type="ChEBI" id="CHEBI:78844"/>
        <dbReference type="ChEBI" id="CHEBI:195366"/>
        <dbReference type="EC" id="2.1.2.9"/>
    </reaction>
</comment>
<dbReference type="PANTHER" id="PTHR11138">
    <property type="entry name" value="METHIONYL-TRNA FORMYLTRANSFERASE"/>
    <property type="match status" value="1"/>
</dbReference>
<dbReference type="GO" id="GO:0005829">
    <property type="term" value="C:cytosol"/>
    <property type="evidence" value="ECO:0007669"/>
    <property type="project" value="TreeGrafter"/>
</dbReference>
<dbReference type="PROSITE" id="PS00373">
    <property type="entry name" value="GART"/>
    <property type="match status" value="1"/>
</dbReference>
<dbReference type="STRING" id="1519643.SAMN06295933_2491"/>
<keyword evidence="9" id="KW-1185">Reference proteome</keyword>
<dbReference type="InterPro" id="IPR001555">
    <property type="entry name" value="GART_AS"/>
</dbReference>
<evidence type="ECO:0000313" key="8">
    <source>
        <dbReference type="EMBL" id="SMF25581.1"/>
    </source>
</evidence>
<dbReference type="Proteomes" id="UP000192906">
    <property type="component" value="Unassembled WGS sequence"/>
</dbReference>
<reference evidence="9" key="1">
    <citation type="submission" date="2017-04" db="EMBL/GenBank/DDBJ databases">
        <authorList>
            <person name="Varghese N."/>
            <person name="Submissions S."/>
        </authorList>
    </citation>
    <scope>NUCLEOTIDE SEQUENCE [LARGE SCALE GENOMIC DNA]</scope>
    <source>
        <strain evidence="9">K3S</strain>
    </source>
</reference>
<keyword evidence="3 5" id="KW-0808">Transferase</keyword>
<comment type="function">
    <text evidence="5">Attaches a formyl group to the free amino group of methionyl-tRNA(fMet). The formyl group appears to play a dual role in the initiator identity of N-formylmethionyl-tRNA by promoting its recognition by IF2 and preventing the misappropriation of this tRNA by the elongation apparatus.</text>
</comment>
<dbReference type="AlphaFoldDB" id="A0A1X7E1W5"/>
<dbReference type="InterPro" id="IPR041711">
    <property type="entry name" value="Met-tRNA-FMT_N"/>
</dbReference>
<dbReference type="GO" id="GO:0004479">
    <property type="term" value="F:methionyl-tRNA formyltransferase activity"/>
    <property type="evidence" value="ECO:0007669"/>
    <property type="project" value="UniProtKB-UniRule"/>
</dbReference>
<dbReference type="InterPro" id="IPR011034">
    <property type="entry name" value="Formyl_transferase-like_C_sf"/>
</dbReference>
<dbReference type="InterPro" id="IPR005794">
    <property type="entry name" value="Fmt"/>
</dbReference>
<dbReference type="Gene3D" id="3.40.50.12230">
    <property type="match status" value="1"/>
</dbReference>
<sequence>MAATREDRRWRIVFMGTPDFASTTLEYLQEWDGCDVIGVYTQPDRPCGRGHKLKPSPVKEAALKHSIPVFQPLNFKDKADVELLRSLKPDFLVVAAYGLILPQEVLDIPAVMPLNVHGSLLPKYRGAAPIQRCIQNGDIATGITIMKMEAGLDTGPMLLQQALGIAWNDYAGKIHDELAAMGGPLVMETISRYQEGRLAVMTQDDELATYAAKLTKKDGLIDWNKDAKEVHNQIRAMHPSPGAYFFWQPDDEKSEGKEPLRLVVTPGKVSDKDSGNYTPGTIIGESDGFLEIACKDKIYLAEKVKPAGKKDMDGRAFMCGYMSNLRTQPTNTESLSSGSDC</sequence>
<dbReference type="PANTHER" id="PTHR11138:SF5">
    <property type="entry name" value="METHIONYL-TRNA FORMYLTRANSFERASE, MITOCHONDRIAL"/>
    <property type="match status" value="1"/>
</dbReference>
<feature type="binding site" evidence="5">
    <location>
        <begin position="119"/>
        <end position="122"/>
    </location>
    <ligand>
        <name>(6S)-5,6,7,8-tetrahydrofolate</name>
        <dbReference type="ChEBI" id="CHEBI:57453"/>
    </ligand>
</feature>
<feature type="domain" description="Formyl transferase C-terminal" evidence="7">
    <location>
        <begin position="213"/>
        <end position="321"/>
    </location>
</feature>
<dbReference type="OrthoDB" id="9802815at2"/>
<dbReference type="HAMAP" id="MF_00182">
    <property type="entry name" value="Formyl_trans"/>
    <property type="match status" value="1"/>
</dbReference>
<accession>A0A1X7E1W5</accession>
<evidence type="ECO:0000259" key="7">
    <source>
        <dbReference type="Pfam" id="PF02911"/>
    </source>
</evidence>
<evidence type="ECO:0000313" key="9">
    <source>
        <dbReference type="Proteomes" id="UP000192906"/>
    </source>
</evidence>
<evidence type="ECO:0000256" key="4">
    <source>
        <dbReference type="ARBA" id="ARBA00022917"/>
    </source>
</evidence>
<evidence type="ECO:0000256" key="3">
    <source>
        <dbReference type="ARBA" id="ARBA00022679"/>
    </source>
</evidence>
<evidence type="ECO:0000256" key="5">
    <source>
        <dbReference type="HAMAP-Rule" id="MF_00182"/>
    </source>
</evidence>
<feature type="domain" description="Formyl transferase N-terminal" evidence="6">
    <location>
        <begin position="11"/>
        <end position="185"/>
    </location>
</feature>
<name>A0A1X7E1W5_9BACT</name>
<dbReference type="EC" id="2.1.2.9" evidence="2 5"/>
<protein>
    <recommendedName>
        <fullName evidence="2 5">Methionyl-tRNA formyltransferase</fullName>
        <ecNumber evidence="2 5">2.1.2.9</ecNumber>
    </recommendedName>
</protein>
<evidence type="ECO:0000259" key="6">
    <source>
        <dbReference type="Pfam" id="PF00551"/>
    </source>
</evidence>
<keyword evidence="4 5" id="KW-0648">Protein biosynthesis</keyword>
<dbReference type="Pfam" id="PF00551">
    <property type="entry name" value="Formyl_trans_N"/>
    <property type="match status" value="1"/>
</dbReference>
<evidence type="ECO:0000256" key="1">
    <source>
        <dbReference type="ARBA" id="ARBA00010699"/>
    </source>
</evidence>
<organism evidence="8 9">
    <name type="scientific">Desulfovibrio gilichinskyi</name>
    <dbReference type="NCBI Taxonomy" id="1519643"/>
    <lineage>
        <taxon>Bacteria</taxon>
        <taxon>Pseudomonadati</taxon>
        <taxon>Thermodesulfobacteriota</taxon>
        <taxon>Desulfovibrionia</taxon>
        <taxon>Desulfovibrionales</taxon>
        <taxon>Desulfovibrionaceae</taxon>
        <taxon>Desulfovibrio</taxon>
    </lineage>
</organism>
<dbReference type="InterPro" id="IPR044135">
    <property type="entry name" value="Met-tRNA-FMT_C"/>
</dbReference>
<dbReference type="InterPro" id="IPR005793">
    <property type="entry name" value="Formyl_trans_C"/>
</dbReference>
<proteinExistence type="inferred from homology"/>
<evidence type="ECO:0000256" key="2">
    <source>
        <dbReference type="ARBA" id="ARBA00012261"/>
    </source>
</evidence>
<dbReference type="CDD" id="cd08704">
    <property type="entry name" value="Met_tRNA_FMT_C"/>
    <property type="match status" value="1"/>
</dbReference>
<comment type="similarity">
    <text evidence="1 5">Belongs to the Fmt family.</text>
</comment>
<dbReference type="NCBIfam" id="TIGR00460">
    <property type="entry name" value="fmt"/>
    <property type="match status" value="1"/>
</dbReference>
<dbReference type="SUPFAM" id="SSF53328">
    <property type="entry name" value="Formyltransferase"/>
    <property type="match status" value="1"/>
</dbReference>
<dbReference type="EMBL" id="FWZU01000004">
    <property type="protein sequence ID" value="SMF25581.1"/>
    <property type="molecule type" value="Genomic_DNA"/>
</dbReference>
<dbReference type="SUPFAM" id="SSF50486">
    <property type="entry name" value="FMT C-terminal domain-like"/>
    <property type="match status" value="1"/>
</dbReference>
<dbReference type="RefSeq" id="WP_085102683.1">
    <property type="nucleotide sequence ID" value="NZ_FWZU01000004.1"/>
</dbReference>
<dbReference type="InterPro" id="IPR002376">
    <property type="entry name" value="Formyl_transf_N"/>
</dbReference>
<dbReference type="Pfam" id="PF02911">
    <property type="entry name" value="Formyl_trans_C"/>
    <property type="match status" value="1"/>
</dbReference>
<gene>
    <name evidence="5" type="primary">fmt</name>
    <name evidence="8" type="ORF">SAMN06295933_2491</name>
</gene>
<dbReference type="InterPro" id="IPR036477">
    <property type="entry name" value="Formyl_transf_N_sf"/>
</dbReference>
<dbReference type="CDD" id="cd08646">
    <property type="entry name" value="FMT_core_Met-tRNA-FMT_N"/>
    <property type="match status" value="1"/>
</dbReference>